<sequence length="117" mass="13538">MQIDNSVPLGTEIRIRGRVYRIDLTGNQVIKLTRRFTFKTRLYPRSAPISWIDRKFKLSFIRACWNFVDDLLGEGACERYFGIRACSVEQILGLLGYLADEIEKQRTEQGGNTYGKN</sequence>
<protein>
    <submittedName>
        <fullName evidence="1">Uncharacterized protein</fullName>
    </submittedName>
</protein>
<name>A0A858BS73_9FIRM</name>
<keyword evidence="2" id="KW-1185">Reference proteome</keyword>
<dbReference type="AlphaFoldDB" id="A0A858BS73"/>
<dbReference type="RefSeq" id="WP_163064731.1">
    <property type="nucleotide sequence ID" value="NZ_CP048649.1"/>
</dbReference>
<evidence type="ECO:0000313" key="1">
    <source>
        <dbReference type="EMBL" id="QIB67810.1"/>
    </source>
</evidence>
<dbReference type="Proteomes" id="UP000466848">
    <property type="component" value="Chromosome"/>
</dbReference>
<organism evidence="1 2">
    <name type="scientific">Aminipila butyrica</name>
    <dbReference type="NCBI Taxonomy" id="433296"/>
    <lineage>
        <taxon>Bacteria</taxon>
        <taxon>Bacillati</taxon>
        <taxon>Bacillota</taxon>
        <taxon>Clostridia</taxon>
        <taxon>Peptostreptococcales</taxon>
        <taxon>Anaerovoracaceae</taxon>
        <taxon>Aminipila</taxon>
    </lineage>
</organism>
<evidence type="ECO:0000313" key="2">
    <source>
        <dbReference type="Proteomes" id="UP000466848"/>
    </source>
</evidence>
<accession>A0A858BS73</accession>
<reference evidence="1 2" key="1">
    <citation type="submission" date="2020-02" db="EMBL/GenBank/DDBJ databases">
        <authorList>
            <person name="Kim Y.B."/>
            <person name="Roh S.W."/>
        </authorList>
    </citation>
    <scope>NUCLEOTIDE SEQUENCE [LARGE SCALE GENOMIC DNA]</scope>
    <source>
        <strain evidence="1 2">DSM 103574</strain>
    </source>
</reference>
<proteinExistence type="predicted"/>
<gene>
    <name evidence="1" type="ORF">Ami103574_00075</name>
</gene>
<dbReference type="EMBL" id="CP048649">
    <property type="protein sequence ID" value="QIB67810.1"/>
    <property type="molecule type" value="Genomic_DNA"/>
</dbReference>
<dbReference type="KEGG" id="abut:Ami103574_00075"/>